<dbReference type="AlphaFoldDB" id="A0A382QET7"/>
<dbReference type="InterPro" id="IPR011990">
    <property type="entry name" value="TPR-like_helical_dom_sf"/>
</dbReference>
<dbReference type="SUPFAM" id="SSF48452">
    <property type="entry name" value="TPR-like"/>
    <property type="match status" value="1"/>
</dbReference>
<evidence type="ECO:0000313" key="1">
    <source>
        <dbReference type="EMBL" id="SVC83122.1"/>
    </source>
</evidence>
<name>A0A382QET7_9ZZZZ</name>
<dbReference type="EMBL" id="UINC01113482">
    <property type="protein sequence ID" value="SVC83122.1"/>
    <property type="molecule type" value="Genomic_DNA"/>
</dbReference>
<protein>
    <recommendedName>
        <fullName evidence="2">Tetratricopeptide repeat protein</fullName>
    </recommendedName>
</protein>
<reference evidence="1" key="1">
    <citation type="submission" date="2018-05" db="EMBL/GenBank/DDBJ databases">
        <authorList>
            <person name="Lanie J.A."/>
            <person name="Ng W.-L."/>
            <person name="Kazmierczak K.M."/>
            <person name="Andrzejewski T.M."/>
            <person name="Davidsen T.M."/>
            <person name="Wayne K.J."/>
            <person name="Tettelin H."/>
            <person name="Glass J.I."/>
            <person name="Rusch D."/>
            <person name="Podicherti R."/>
            <person name="Tsui H.-C.T."/>
            <person name="Winkler M.E."/>
        </authorList>
    </citation>
    <scope>NUCLEOTIDE SEQUENCE</scope>
</reference>
<dbReference type="Gene3D" id="1.25.40.10">
    <property type="entry name" value="Tetratricopeptide repeat domain"/>
    <property type="match status" value="1"/>
</dbReference>
<feature type="non-terminal residue" evidence="1">
    <location>
        <position position="333"/>
    </location>
</feature>
<sequence length="333" mass="36067">WTDLLQAHPVNVERYRAVVTRLQTMGRLEEAIDLLREGTERLGSADPFSWQRAELLLSVGDWAGAVEAHRTFLRQEPHRRPLVENRIAALARADAVSGVEGGRAHRYRDALQAASAGVRGAEATMLTLLRAGCSLEIGDPQAGLRTLRDALDGDDAILQALFQFASRCEAAGHADVAARAYGLFASHARDSPYRARALLQQAEMLALAGNMDAAVALYVDLSAGADAESSEAMLRVAQLQLQTLHDPDAALATLATLERRVPVGELRRRMLGLRAGCRLQLDDLPGAAAEWRRLAADPEGRADSEFGLAELAFFEARFDSSAALLDSLVAREP</sequence>
<proteinExistence type="predicted"/>
<gene>
    <name evidence="1" type="ORF">METZ01_LOCUS335976</name>
</gene>
<feature type="non-terminal residue" evidence="1">
    <location>
        <position position="1"/>
    </location>
</feature>
<evidence type="ECO:0008006" key="2">
    <source>
        <dbReference type="Google" id="ProtNLM"/>
    </source>
</evidence>
<accession>A0A382QET7</accession>
<organism evidence="1">
    <name type="scientific">marine metagenome</name>
    <dbReference type="NCBI Taxonomy" id="408172"/>
    <lineage>
        <taxon>unclassified sequences</taxon>
        <taxon>metagenomes</taxon>
        <taxon>ecological metagenomes</taxon>
    </lineage>
</organism>